<evidence type="ECO:0000313" key="3">
    <source>
        <dbReference type="Proteomes" id="UP000225190"/>
    </source>
</evidence>
<name>A0A1I9L2H1_9CAUD</name>
<reference evidence="2 3" key="1">
    <citation type="submission" date="2015-11" db="EMBL/GenBank/DDBJ databases">
        <title>Bacteriophages of Xanthomonas arboricola pv. juglandis: Characterization of two phages.</title>
        <authorList>
            <person name="Domotor D."/>
            <person name="Frank T."/>
            <person name="Rakhely G."/>
            <person name="Doffkay Z."/>
            <person name="Schneider G."/>
            <person name="Kovacs T."/>
        </authorList>
    </citation>
    <scope>NUCLEOTIDE SEQUENCE [LARGE SCALE GENOMIC DNA]</scope>
</reference>
<feature type="coiled-coil region" evidence="1">
    <location>
        <begin position="16"/>
        <end position="43"/>
    </location>
</feature>
<dbReference type="EMBL" id="KU197014">
    <property type="protein sequence ID" value="AMW36158.1"/>
    <property type="molecule type" value="Genomic_DNA"/>
</dbReference>
<keyword evidence="1" id="KW-0175">Coiled coil</keyword>
<organism evidence="2 3">
    <name type="scientific">Xanthomonas phage XAJ2</name>
    <dbReference type="NCBI Taxonomy" id="1775249"/>
    <lineage>
        <taxon>Viruses</taxon>
        <taxon>Duplodnaviria</taxon>
        <taxon>Heunggongvirae</taxon>
        <taxon>Uroviricota</taxon>
        <taxon>Caudoviricetes</taxon>
        <taxon>Caudoviricetes incertae sedis</taxon>
        <taxon>Xajduovirus</taxon>
        <taxon>Xajduovirus XAJ2</taxon>
    </lineage>
</organism>
<dbReference type="Proteomes" id="UP000225190">
    <property type="component" value="Segment"/>
</dbReference>
<sequence>MLMFRSTHEDFVRGLRACHAEENKQLNRQIESLYKEILRLNEIIGTVGTPVPVTLEATEDEHEAVRNYFRRKGLKVTEFCKTHWGIGSGNNVVADYWPTKDKWRIRATKAKTLHGALHLVNAINNKAQYF</sequence>
<evidence type="ECO:0000313" key="2">
    <source>
        <dbReference type="EMBL" id="AMW36158.1"/>
    </source>
</evidence>
<evidence type="ECO:0000256" key="1">
    <source>
        <dbReference type="SAM" id="Coils"/>
    </source>
</evidence>
<proteinExistence type="predicted"/>
<accession>A0A1I9L2H1</accession>
<protein>
    <submittedName>
        <fullName evidence="2">Uncharacterized protein</fullName>
    </submittedName>
</protein>
<keyword evidence="3" id="KW-1185">Reference proteome</keyword>